<dbReference type="PANTHER" id="PTHR24416:SF489">
    <property type="entry name" value="PROTEIN KINASE DOMAIN-CONTAINING PROTEIN"/>
    <property type="match status" value="1"/>
</dbReference>
<evidence type="ECO:0000313" key="4">
    <source>
        <dbReference type="Proteomes" id="UP001608902"/>
    </source>
</evidence>
<dbReference type="PROSITE" id="PS50011">
    <property type="entry name" value="PROTEIN_KINASE_DOM"/>
    <property type="match status" value="1"/>
</dbReference>
<keyword evidence="4" id="KW-1185">Reference proteome</keyword>
<comment type="caution">
    <text evidence="3">The sequence shown here is derived from an EMBL/GenBank/DDBJ whole genome shotgun (WGS) entry which is preliminary data.</text>
</comment>
<evidence type="ECO:0000256" key="1">
    <source>
        <dbReference type="SAM" id="MobiDB-lite"/>
    </source>
</evidence>
<dbReference type="PANTHER" id="PTHR24416">
    <property type="entry name" value="TYROSINE-PROTEIN KINASE RECEPTOR"/>
    <property type="match status" value="1"/>
</dbReference>
<feature type="region of interest" description="Disordered" evidence="1">
    <location>
        <begin position="1"/>
        <end position="97"/>
    </location>
</feature>
<protein>
    <recommendedName>
        <fullName evidence="2">Protein kinase domain-containing protein</fullName>
    </recommendedName>
</protein>
<gene>
    <name evidence="3" type="ORF">AB6A40_003470</name>
</gene>
<dbReference type="Pfam" id="PF07714">
    <property type="entry name" value="PK_Tyr_Ser-Thr"/>
    <property type="match status" value="1"/>
</dbReference>
<proteinExistence type="predicted"/>
<dbReference type="SUPFAM" id="SSF56112">
    <property type="entry name" value="Protein kinase-like (PK-like)"/>
    <property type="match status" value="1"/>
</dbReference>
<dbReference type="Proteomes" id="UP001608902">
    <property type="component" value="Unassembled WGS sequence"/>
</dbReference>
<dbReference type="EMBL" id="JBGFUD010001790">
    <property type="protein sequence ID" value="MFH4976761.1"/>
    <property type="molecule type" value="Genomic_DNA"/>
</dbReference>
<evidence type="ECO:0000259" key="2">
    <source>
        <dbReference type="PROSITE" id="PS50011"/>
    </source>
</evidence>
<dbReference type="AlphaFoldDB" id="A0ABD6EAV2"/>
<dbReference type="InterPro" id="IPR011009">
    <property type="entry name" value="Kinase-like_dom_sf"/>
</dbReference>
<evidence type="ECO:0000313" key="3">
    <source>
        <dbReference type="EMBL" id="MFH4976761.1"/>
    </source>
</evidence>
<accession>A0ABD6EAV2</accession>
<dbReference type="InterPro" id="IPR000719">
    <property type="entry name" value="Prot_kinase_dom"/>
</dbReference>
<feature type="domain" description="Protein kinase" evidence="2">
    <location>
        <begin position="133"/>
        <end position="374"/>
    </location>
</feature>
<dbReference type="InterPro" id="IPR050122">
    <property type="entry name" value="RTK"/>
</dbReference>
<feature type="compositionally biased region" description="Polar residues" evidence="1">
    <location>
        <begin position="1"/>
        <end position="18"/>
    </location>
</feature>
<sequence>MVTSMDRNGVSTNVLIAQSSPSSLLHPPHETVEDSHKYNSSSTDSGKPRSPSWSNFHFPPPPPVDDDSHPSTPLLNTASGRRPNVPSRRKTSVDMQYSPRKYTDDSLFYAASNIALSNSSDRNVLPKVNKEAVIMGDILGEGRFTAVHICKVGGCKMAAKVLKGNNPQAESAISDEINILSSLNHPNIVKVLGISEDRRLFMEFVLHRDIRYFLQHVEEDISQKVLLSICSEVAAAMKYLEEQNVIHGHLSPKCVLIGNNLCVKICSPRGKGHHAQLRYSAPESIIANDWTSKSDVWSFAVTVWEILNHCRLRAYDDFSNGDLLENAHRIIAGTQAVYLDFGYSLPEKLAQHLMECWRQKPSERPTFSALHFLLSSSETHSISRNRDANFYASVA</sequence>
<dbReference type="Gene3D" id="1.10.510.10">
    <property type="entry name" value="Transferase(Phosphotransferase) domain 1"/>
    <property type="match status" value="1"/>
</dbReference>
<reference evidence="3 4" key="1">
    <citation type="submission" date="2024-08" db="EMBL/GenBank/DDBJ databases">
        <title>Gnathostoma spinigerum genome.</title>
        <authorList>
            <person name="Gonzalez-Bertolin B."/>
            <person name="Monzon S."/>
            <person name="Zaballos A."/>
            <person name="Jimenez P."/>
            <person name="Dekumyoy P."/>
            <person name="Varona S."/>
            <person name="Cuesta I."/>
            <person name="Sumanam S."/>
            <person name="Adisakwattana P."/>
            <person name="Gasser R.B."/>
            <person name="Hernandez-Gonzalez A."/>
            <person name="Young N.D."/>
            <person name="Perteguer M.J."/>
        </authorList>
    </citation>
    <scope>NUCLEOTIDE SEQUENCE [LARGE SCALE GENOMIC DNA]</scope>
    <source>
        <strain evidence="3">AL3</strain>
        <tissue evidence="3">Liver</tissue>
    </source>
</reference>
<dbReference type="InterPro" id="IPR001245">
    <property type="entry name" value="Ser-Thr/Tyr_kinase_cat_dom"/>
</dbReference>
<name>A0ABD6EAV2_9BILA</name>
<dbReference type="Gene3D" id="3.30.200.20">
    <property type="entry name" value="Phosphorylase Kinase, domain 1"/>
    <property type="match status" value="1"/>
</dbReference>
<organism evidence="3 4">
    <name type="scientific">Gnathostoma spinigerum</name>
    <dbReference type="NCBI Taxonomy" id="75299"/>
    <lineage>
        <taxon>Eukaryota</taxon>
        <taxon>Metazoa</taxon>
        <taxon>Ecdysozoa</taxon>
        <taxon>Nematoda</taxon>
        <taxon>Chromadorea</taxon>
        <taxon>Rhabditida</taxon>
        <taxon>Spirurina</taxon>
        <taxon>Gnathostomatomorpha</taxon>
        <taxon>Gnathostomatoidea</taxon>
        <taxon>Gnathostomatidae</taxon>
        <taxon>Gnathostoma</taxon>
    </lineage>
</organism>
<feature type="compositionally biased region" description="Basic and acidic residues" evidence="1">
    <location>
        <begin position="27"/>
        <end position="37"/>
    </location>
</feature>